<feature type="transmembrane region" description="Helical" evidence="2">
    <location>
        <begin position="82"/>
        <end position="101"/>
    </location>
</feature>
<protein>
    <submittedName>
        <fullName evidence="3">Uncharacterized protein</fullName>
    </submittedName>
</protein>
<gene>
    <name evidence="3" type="ORF">EV384_4679</name>
</gene>
<keyword evidence="2" id="KW-0472">Membrane</keyword>
<evidence type="ECO:0000256" key="1">
    <source>
        <dbReference type="SAM" id="MobiDB-lite"/>
    </source>
</evidence>
<organism evidence="3 4">
    <name type="scientific">Micromonospora kangleipakensis</name>
    <dbReference type="NCBI Taxonomy" id="1077942"/>
    <lineage>
        <taxon>Bacteria</taxon>
        <taxon>Bacillati</taxon>
        <taxon>Actinomycetota</taxon>
        <taxon>Actinomycetes</taxon>
        <taxon>Micromonosporales</taxon>
        <taxon>Micromonosporaceae</taxon>
        <taxon>Micromonospora</taxon>
    </lineage>
</organism>
<keyword evidence="2" id="KW-0812">Transmembrane</keyword>
<dbReference type="RefSeq" id="WP_130336513.1">
    <property type="nucleotide sequence ID" value="NZ_SHLD01000001.1"/>
</dbReference>
<dbReference type="AlphaFoldDB" id="A0A4V2GDI8"/>
<evidence type="ECO:0000313" key="4">
    <source>
        <dbReference type="Proteomes" id="UP000294114"/>
    </source>
</evidence>
<reference evidence="3 4" key="1">
    <citation type="submission" date="2019-02" db="EMBL/GenBank/DDBJ databases">
        <title>Sequencing the genomes of 1000 actinobacteria strains.</title>
        <authorList>
            <person name="Klenk H.-P."/>
        </authorList>
    </citation>
    <scope>NUCLEOTIDE SEQUENCE [LARGE SCALE GENOMIC DNA]</scope>
    <source>
        <strain evidence="3 4">DSM 45612</strain>
    </source>
</reference>
<accession>A0A4V2GDI8</accession>
<dbReference type="EMBL" id="SHLD01000001">
    <property type="protein sequence ID" value="RZU76076.1"/>
    <property type="molecule type" value="Genomic_DNA"/>
</dbReference>
<sequence length="336" mass="35553">MHTAKVFLVDLLPTVEVNALTADVSARMATVLHRNDPRRVEAEKSLQSPNVRVRRAALKQAMETSYDASDEEYSRLRDFRNIILLTAALIALFLIFLGIAVRQAPQAMPLCFQPSVSTAAGEQEQATHVCPSGNRQNPSRGDLPIVAGLGAIGGGLAALVAIRNLRGTSTPYSIPVALAVLKVPTGALTAVAGILLLGGGFAPGFSNLDSQRQILAYALVFGYAQQIITRLVDERAQSILHKIPSKDREAKQPEAPVALPDRLEQASGEIGAVANPQTAQPAPRSTLPRPKRPTEAAAPTQRTSVAVEASEKRRGSSSSTATGDESPEGPAPISDP</sequence>
<keyword evidence="4" id="KW-1185">Reference proteome</keyword>
<evidence type="ECO:0000313" key="3">
    <source>
        <dbReference type="EMBL" id="RZU76076.1"/>
    </source>
</evidence>
<comment type="caution">
    <text evidence="3">The sequence shown here is derived from an EMBL/GenBank/DDBJ whole genome shotgun (WGS) entry which is preliminary data.</text>
</comment>
<feature type="transmembrane region" description="Helical" evidence="2">
    <location>
        <begin position="143"/>
        <end position="162"/>
    </location>
</feature>
<dbReference type="Proteomes" id="UP000294114">
    <property type="component" value="Unassembled WGS sequence"/>
</dbReference>
<dbReference type="OrthoDB" id="3400507at2"/>
<keyword evidence="2" id="KW-1133">Transmembrane helix</keyword>
<evidence type="ECO:0000256" key="2">
    <source>
        <dbReference type="SAM" id="Phobius"/>
    </source>
</evidence>
<feature type="region of interest" description="Disordered" evidence="1">
    <location>
        <begin position="271"/>
        <end position="336"/>
    </location>
</feature>
<name>A0A4V2GDI8_9ACTN</name>
<feature type="transmembrane region" description="Helical" evidence="2">
    <location>
        <begin position="174"/>
        <end position="202"/>
    </location>
</feature>
<proteinExistence type="predicted"/>